<dbReference type="InterPro" id="IPR005149">
    <property type="entry name" value="Tscrpt_reg_PadR_N"/>
</dbReference>
<comment type="caution">
    <text evidence="3">The sequence shown here is derived from an EMBL/GenBank/DDBJ whole genome shotgun (WGS) entry which is preliminary data.</text>
</comment>
<dbReference type="Gene3D" id="1.10.10.10">
    <property type="entry name" value="Winged helix-like DNA-binding domain superfamily/Winged helix DNA-binding domain"/>
    <property type="match status" value="1"/>
</dbReference>
<dbReference type="PANTHER" id="PTHR43252">
    <property type="entry name" value="TRANSCRIPTIONAL REGULATOR YQJI"/>
    <property type="match status" value="1"/>
</dbReference>
<protein>
    <submittedName>
        <fullName evidence="3">DNA-binding PadR family transcriptional regulator</fullName>
    </submittedName>
</protein>
<dbReference type="AlphaFoldDB" id="A0A2P5KAI5"/>
<dbReference type="InterPro" id="IPR036390">
    <property type="entry name" value="WH_DNA-bd_sf"/>
</dbReference>
<dbReference type="InterPro" id="IPR018309">
    <property type="entry name" value="Tscrpt_reg_PadR_C"/>
</dbReference>
<keyword evidence="4" id="KW-1185">Reference proteome</keyword>
<dbReference type="EMBL" id="PRDW01000006">
    <property type="protein sequence ID" value="PPB83717.1"/>
    <property type="molecule type" value="Genomic_DNA"/>
</dbReference>
<dbReference type="Pfam" id="PF03551">
    <property type="entry name" value="PadR"/>
    <property type="match status" value="1"/>
</dbReference>
<name>A0A2P5KAI5_9BURK</name>
<dbReference type="InterPro" id="IPR036388">
    <property type="entry name" value="WH-like_DNA-bd_sf"/>
</dbReference>
<sequence>MPLMSIQHALLTSLLEKPTSGYDLARRFDRSIGYFWHATHQQIYRELARMATVGWVAAVDDVNDPARRKKCYQVLPTGRSELVRWIREPLDDGERNCRQAFLVKLRAAAVVGPDGLGEELARLLEQWQARLDTYRNIEQRDFCAPVLSTKQRLQHAVLRYGIRAEETWIEWAHDVVALLHELSH</sequence>
<feature type="domain" description="Transcription regulator PadR N-terminal" evidence="1">
    <location>
        <begin position="10"/>
        <end position="82"/>
    </location>
</feature>
<evidence type="ECO:0000313" key="4">
    <source>
        <dbReference type="Proteomes" id="UP000243096"/>
    </source>
</evidence>
<dbReference type="Proteomes" id="UP000243096">
    <property type="component" value="Unassembled WGS sequence"/>
</dbReference>
<reference evidence="3 4" key="1">
    <citation type="submission" date="2018-01" db="EMBL/GenBank/DDBJ databases">
        <title>Genomic Encyclopedia of Type Strains, Phase III (KMG-III): the genomes of soil and plant-associated and newly described type strains.</title>
        <authorList>
            <person name="Whitman W."/>
        </authorList>
    </citation>
    <scope>NUCLEOTIDE SEQUENCE [LARGE SCALE GENOMIC DNA]</scope>
    <source>
        <strain evidence="3 4">HKI456</strain>
    </source>
</reference>
<evidence type="ECO:0000259" key="2">
    <source>
        <dbReference type="Pfam" id="PF10400"/>
    </source>
</evidence>
<keyword evidence="3" id="KW-0238">DNA-binding</keyword>
<evidence type="ECO:0000313" key="3">
    <source>
        <dbReference type="EMBL" id="PPB83717.1"/>
    </source>
</evidence>
<dbReference type="Pfam" id="PF10400">
    <property type="entry name" value="Vir_act_alpha_C"/>
    <property type="match status" value="1"/>
</dbReference>
<dbReference type="GO" id="GO:0003677">
    <property type="term" value="F:DNA binding"/>
    <property type="evidence" value="ECO:0007669"/>
    <property type="project" value="UniProtKB-KW"/>
</dbReference>
<organism evidence="3 4">
    <name type="scientific">Mycetohabitans endofungorum</name>
    <dbReference type="NCBI Taxonomy" id="417203"/>
    <lineage>
        <taxon>Bacteria</taxon>
        <taxon>Pseudomonadati</taxon>
        <taxon>Pseudomonadota</taxon>
        <taxon>Betaproteobacteria</taxon>
        <taxon>Burkholderiales</taxon>
        <taxon>Burkholderiaceae</taxon>
        <taxon>Mycetohabitans</taxon>
    </lineage>
</organism>
<gene>
    <name evidence="3" type="ORF">B0O95_106108</name>
</gene>
<evidence type="ECO:0000259" key="1">
    <source>
        <dbReference type="Pfam" id="PF03551"/>
    </source>
</evidence>
<feature type="domain" description="Transcription regulator PadR C-terminal" evidence="2">
    <location>
        <begin position="98"/>
        <end position="179"/>
    </location>
</feature>
<dbReference type="SUPFAM" id="SSF46785">
    <property type="entry name" value="Winged helix' DNA-binding domain"/>
    <property type="match status" value="1"/>
</dbReference>
<accession>A0A2P5KAI5</accession>
<dbReference type="Gene3D" id="6.10.140.190">
    <property type="match status" value="1"/>
</dbReference>
<dbReference type="PANTHER" id="PTHR43252:SF4">
    <property type="entry name" value="TRANSCRIPTIONAL REGULATORY PROTEIN"/>
    <property type="match status" value="1"/>
</dbReference>
<proteinExistence type="predicted"/>